<dbReference type="EMBL" id="AP035785">
    <property type="protein sequence ID" value="BFO71462.1"/>
    <property type="molecule type" value="Genomic_DNA"/>
</dbReference>
<comment type="similarity">
    <text evidence="2">Belongs to the glycosyl hydrolase 20 family.</text>
</comment>
<dbReference type="SUPFAM" id="SSF55545">
    <property type="entry name" value="beta-N-acetylhexosaminidase-like domain"/>
    <property type="match status" value="1"/>
</dbReference>
<dbReference type="PANTHER" id="PTHR22600">
    <property type="entry name" value="BETA-HEXOSAMINIDASE"/>
    <property type="match status" value="1"/>
</dbReference>
<protein>
    <recommendedName>
        <fullName evidence="3">beta-N-acetylhexosaminidase</fullName>
        <ecNumber evidence="3">3.2.1.52</ecNumber>
    </recommendedName>
</protein>
<dbReference type="Pfam" id="PF02838">
    <property type="entry name" value="Glyco_hydro_20b"/>
    <property type="match status" value="1"/>
</dbReference>
<dbReference type="PANTHER" id="PTHR22600:SF57">
    <property type="entry name" value="BETA-N-ACETYLHEXOSAMINIDASE"/>
    <property type="match status" value="1"/>
</dbReference>
<evidence type="ECO:0000259" key="7">
    <source>
        <dbReference type="Pfam" id="PF00728"/>
    </source>
</evidence>
<evidence type="ECO:0000256" key="3">
    <source>
        <dbReference type="ARBA" id="ARBA00012663"/>
    </source>
</evidence>
<dbReference type="GO" id="GO:0030203">
    <property type="term" value="P:glycosaminoglycan metabolic process"/>
    <property type="evidence" value="ECO:0007669"/>
    <property type="project" value="TreeGrafter"/>
</dbReference>
<keyword evidence="5" id="KW-0326">Glycosidase</keyword>
<accession>A0AB33ISF2</accession>
<dbReference type="Gene3D" id="3.30.379.10">
    <property type="entry name" value="Chitobiase/beta-hexosaminidase domain 2-like"/>
    <property type="match status" value="1"/>
</dbReference>
<dbReference type="Gene3D" id="3.20.20.80">
    <property type="entry name" value="Glycosidases"/>
    <property type="match status" value="1"/>
</dbReference>
<keyword evidence="4" id="KW-0378">Hydrolase</keyword>
<evidence type="ECO:0000256" key="2">
    <source>
        <dbReference type="ARBA" id="ARBA00006285"/>
    </source>
</evidence>
<dbReference type="InterPro" id="IPR017853">
    <property type="entry name" value="GH"/>
</dbReference>
<name>A0AB33ISF2_9BACT</name>
<gene>
    <name evidence="9" type="ORF">GTC17253_14280</name>
</gene>
<comment type="catalytic activity">
    <reaction evidence="1">
        <text>Hydrolysis of terminal non-reducing N-acetyl-D-hexosamine residues in N-acetyl-beta-D-hexosaminides.</text>
        <dbReference type="EC" id="3.2.1.52"/>
    </reaction>
</comment>
<evidence type="ECO:0000256" key="5">
    <source>
        <dbReference type="ARBA" id="ARBA00023295"/>
    </source>
</evidence>
<evidence type="ECO:0000259" key="8">
    <source>
        <dbReference type="Pfam" id="PF02838"/>
    </source>
</evidence>
<evidence type="ECO:0000256" key="4">
    <source>
        <dbReference type="ARBA" id="ARBA00022801"/>
    </source>
</evidence>
<dbReference type="InterPro" id="IPR025705">
    <property type="entry name" value="Beta_hexosaminidase_sua/sub"/>
</dbReference>
<dbReference type="InterPro" id="IPR029018">
    <property type="entry name" value="Hex-like_dom2"/>
</dbReference>
<proteinExistence type="inferred from homology"/>
<feature type="domain" description="Glycoside hydrolase family 20 catalytic" evidence="7">
    <location>
        <begin position="148"/>
        <end position="335"/>
    </location>
</feature>
<dbReference type="InterPro" id="IPR015883">
    <property type="entry name" value="Glyco_hydro_20_cat"/>
</dbReference>
<dbReference type="InterPro" id="IPR015882">
    <property type="entry name" value="HEX_bac_N"/>
</dbReference>
<dbReference type="SUPFAM" id="SSF51445">
    <property type="entry name" value="(Trans)glycosidases"/>
    <property type="match status" value="1"/>
</dbReference>
<sequence>MNSKKVFALLICMLIQVSDSIADSVFEIIPKPQQMVIHDDEKGLDVNEIRFIVCEDCTMPTLPPLLDRLRRQSGDGQKGIRLLISQEDVPDNEEGYSLTVDRNGITVKAKTETGLFYGCQTMQQLMEDGFESNRPVPSMSVMDYPSISYRAVHLDTKHHLDRIEYYYRMMDRLARYKINGVIWEIEDKLRFERHPEVGAANAISKQEMQAISRYAKERHIDLSPLVQGLGHASFILKHHPELRENPQSDWEFCPSNPQTYEFLYHQYQDALEAMPYGRFLHVGGDEITAIGIDERCKATGKSAFELQMYWLRNVCDFARNHRRTPIFWDDMPLKYGGVWNIARGNDSEGEVARKWNLSRLDEAVGLFPKDCIYMRWNYGDATMPGHRKVLEWYKSKGLRVMGATAAAAGDSPFMPRAEKPKNIRGFSRLIADNRLEGILATSWDDGSPHLETVWRNFIAQGEFGWNPTGRTVAEFKQAHAQREFGLAKGCMEFLDLLEKSAFYFDNALVDAGRRNPAWGTSDFRLIELPSISEHGAWSKKYAVKIDSAKQNAVRYEKIIQIVKKALNQATRNRYTLEVYEQTAELFNYPVRLILALHQFDMAKGDKKRKLARQHVRHVVDSFTTMRTNLESVYSKTRMMDNPKGYLLDQNHHNHLAAKSNNSGWLYLYELPMTEQVREWLRKIE</sequence>
<evidence type="ECO:0000313" key="9">
    <source>
        <dbReference type="EMBL" id="BFO71462.1"/>
    </source>
</evidence>
<evidence type="ECO:0000256" key="1">
    <source>
        <dbReference type="ARBA" id="ARBA00001231"/>
    </source>
</evidence>
<dbReference type="GO" id="GO:0016020">
    <property type="term" value="C:membrane"/>
    <property type="evidence" value="ECO:0007669"/>
    <property type="project" value="TreeGrafter"/>
</dbReference>
<dbReference type="PRINTS" id="PR00738">
    <property type="entry name" value="GLHYDRLASE20"/>
</dbReference>
<feature type="domain" description="Beta-hexosaminidase bacterial type N-terminal" evidence="8">
    <location>
        <begin position="27"/>
        <end position="144"/>
    </location>
</feature>
<dbReference type="Pfam" id="PF00728">
    <property type="entry name" value="Glyco_hydro_20"/>
    <property type="match status" value="1"/>
</dbReference>
<dbReference type="GO" id="GO:0005975">
    <property type="term" value="P:carbohydrate metabolic process"/>
    <property type="evidence" value="ECO:0007669"/>
    <property type="project" value="InterPro"/>
</dbReference>
<organism evidence="9">
    <name type="scientific">Prevotella sp. GTC17253</name>
    <dbReference type="NCBI Taxonomy" id="3236793"/>
    <lineage>
        <taxon>Bacteria</taxon>
        <taxon>Pseudomonadati</taxon>
        <taxon>Bacteroidota</taxon>
        <taxon>Bacteroidia</taxon>
        <taxon>Bacteroidales</taxon>
        <taxon>Prevotellaceae</taxon>
        <taxon>Prevotella</taxon>
    </lineage>
</organism>
<dbReference type="GO" id="GO:0004563">
    <property type="term" value="F:beta-N-acetylhexosaminidase activity"/>
    <property type="evidence" value="ECO:0007669"/>
    <property type="project" value="UniProtKB-EC"/>
</dbReference>
<evidence type="ECO:0000256" key="6">
    <source>
        <dbReference type="PIRSR" id="PIRSR625705-1"/>
    </source>
</evidence>
<dbReference type="AlphaFoldDB" id="A0AB33ISF2"/>
<feature type="active site" description="Proton donor" evidence="6">
    <location>
        <position position="286"/>
    </location>
</feature>
<dbReference type="EC" id="3.2.1.52" evidence="3"/>
<reference evidence="9" key="1">
    <citation type="submission" date="2024-07" db="EMBL/GenBank/DDBJ databases">
        <title>Complete genome sequence of Prevotella sp. YM-2024 GTC17253.</title>
        <authorList>
            <person name="Hayashi M."/>
            <person name="Muto Y."/>
            <person name="Tanaka K."/>
            <person name="Niwa H."/>
        </authorList>
    </citation>
    <scope>NUCLEOTIDE SEQUENCE</scope>
    <source>
        <strain evidence="9">GTC17253</strain>
    </source>
</reference>